<dbReference type="Pfam" id="PF24626">
    <property type="entry name" value="SH3_Tf2-1"/>
    <property type="match status" value="1"/>
</dbReference>
<dbReference type="GO" id="GO:0015074">
    <property type="term" value="P:DNA integration"/>
    <property type="evidence" value="ECO:0007669"/>
    <property type="project" value="InterPro"/>
</dbReference>
<proteinExistence type="predicted"/>
<sequence length="415" mass="45804">MSLDFVFGLPADDRGNTGILVFVCRLSKMVHLAPSRIETLVSDRDPRFTGAFWDTLFQLLGTKLTMSTADHPQTDGQTERVNRVLEDTLRSICAEAPRSWSDQLPMVEFALNNAVHASTGFTPFYLNGLRHPQVPLTLRGGTVASIVSGGEARKAFSSQVSEIEPEALKRQLSSFIDDRLTLISRARDAMALAQDKQKEYSDKTSRGYLNVFRKEDLVLLDTENLPLKVVSSVESNQLKHRFIGSFAVLTRHGAAYTIDLPKSMATHLFYVGRLKRYHDPLGLPSRTEEDQGENPPPRNEAESSKQPELPVSKSVNDTHAGTHASHTKGMTVQSGKSSGKNYTPSTEFLQSRSRSSAVNTPMELMGLTTKSVQISTKDLKGPRLASLRGSLTTRSKPKGYLDRIDAISKLTDLVA</sequence>
<organism evidence="3 4">
    <name type="scientific">Phytophthora palmivora</name>
    <dbReference type="NCBI Taxonomy" id="4796"/>
    <lineage>
        <taxon>Eukaryota</taxon>
        <taxon>Sar</taxon>
        <taxon>Stramenopiles</taxon>
        <taxon>Oomycota</taxon>
        <taxon>Peronosporomycetes</taxon>
        <taxon>Peronosporales</taxon>
        <taxon>Peronosporaceae</taxon>
        <taxon>Phytophthora</taxon>
    </lineage>
</organism>
<gene>
    <name evidence="3" type="ORF">PHPALM_18365</name>
</gene>
<dbReference type="InterPro" id="IPR012337">
    <property type="entry name" value="RNaseH-like_sf"/>
</dbReference>
<dbReference type="Proteomes" id="UP000237271">
    <property type="component" value="Unassembled WGS sequence"/>
</dbReference>
<feature type="region of interest" description="Disordered" evidence="1">
    <location>
        <begin position="281"/>
        <end position="360"/>
    </location>
</feature>
<feature type="domain" description="Integrase catalytic" evidence="2">
    <location>
        <begin position="1"/>
        <end position="131"/>
    </location>
</feature>
<dbReference type="GO" id="GO:0003676">
    <property type="term" value="F:nucleic acid binding"/>
    <property type="evidence" value="ECO:0007669"/>
    <property type="project" value="InterPro"/>
</dbReference>
<evidence type="ECO:0000313" key="3">
    <source>
        <dbReference type="EMBL" id="POM65859.1"/>
    </source>
</evidence>
<dbReference type="AlphaFoldDB" id="A0A2P4XK41"/>
<comment type="caution">
    <text evidence="3">The sequence shown here is derived from an EMBL/GenBank/DDBJ whole genome shotgun (WGS) entry which is preliminary data.</text>
</comment>
<dbReference type="PANTHER" id="PTHR37984:SF5">
    <property type="entry name" value="PROTEIN NYNRIN-LIKE"/>
    <property type="match status" value="1"/>
</dbReference>
<keyword evidence="4" id="KW-1185">Reference proteome</keyword>
<dbReference type="OrthoDB" id="2273864at2759"/>
<dbReference type="PROSITE" id="PS50994">
    <property type="entry name" value="INTEGRASE"/>
    <property type="match status" value="1"/>
</dbReference>
<dbReference type="InterPro" id="IPR050951">
    <property type="entry name" value="Retrovirus_Pol_polyprotein"/>
</dbReference>
<name>A0A2P4XK41_9STRA</name>
<feature type="compositionally biased region" description="Polar residues" evidence="1">
    <location>
        <begin position="328"/>
        <end position="359"/>
    </location>
</feature>
<dbReference type="PANTHER" id="PTHR37984">
    <property type="entry name" value="PROTEIN CBG26694"/>
    <property type="match status" value="1"/>
</dbReference>
<evidence type="ECO:0000313" key="4">
    <source>
        <dbReference type="Proteomes" id="UP000237271"/>
    </source>
</evidence>
<dbReference type="InterPro" id="IPR001584">
    <property type="entry name" value="Integrase_cat-core"/>
</dbReference>
<dbReference type="SUPFAM" id="SSF53098">
    <property type="entry name" value="Ribonuclease H-like"/>
    <property type="match status" value="1"/>
</dbReference>
<reference evidence="3 4" key="1">
    <citation type="journal article" date="2017" name="Genome Biol. Evol.">
        <title>Phytophthora megakarya and P. palmivora, closely related causal agents of cacao black pod rot, underwent increases in genome sizes and gene numbers by different mechanisms.</title>
        <authorList>
            <person name="Ali S.S."/>
            <person name="Shao J."/>
            <person name="Lary D.J."/>
            <person name="Kronmiller B."/>
            <person name="Shen D."/>
            <person name="Strem M.D."/>
            <person name="Amoako-Attah I."/>
            <person name="Akrofi A.Y."/>
            <person name="Begoude B.A."/>
            <person name="Ten Hoopen G.M."/>
            <person name="Coulibaly K."/>
            <person name="Kebe B.I."/>
            <person name="Melnick R.L."/>
            <person name="Guiltinan M.J."/>
            <person name="Tyler B.M."/>
            <person name="Meinhardt L.W."/>
            <person name="Bailey B.A."/>
        </authorList>
    </citation>
    <scope>NUCLEOTIDE SEQUENCE [LARGE SCALE GENOMIC DNA]</scope>
    <source>
        <strain evidence="4">sbr112.9</strain>
    </source>
</reference>
<evidence type="ECO:0000259" key="2">
    <source>
        <dbReference type="PROSITE" id="PS50994"/>
    </source>
</evidence>
<dbReference type="Gene3D" id="3.30.420.10">
    <property type="entry name" value="Ribonuclease H-like superfamily/Ribonuclease H"/>
    <property type="match status" value="1"/>
</dbReference>
<accession>A0A2P4XK41</accession>
<protein>
    <submittedName>
        <fullName evidence="3">Pol protein</fullName>
    </submittedName>
</protein>
<dbReference type="EMBL" id="NCKW01009866">
    <property type="protein sequence ID" value="POM65859.1"/>
    <property type="molecule type" value="Genomic_DNA"/>
</dbReference>
<evidence type="ECO:0000256" key="1">
    <source>
        <dbReference type="SAM" id="MobiDB-lite"/>
    </source>
</evidence>
<dbReference type="InterPro" id="IPR036397">
    <property type="entry name" value="RNaseH_sf"/>
</dbReference>
<dbReference type="InterPro" id="IPR056924">
    <property type="entry name" value="SH3_Tf2-1"/>
</dbReference>